<dbReference type="FunFam" id="1.20.120.980:FF:000001">
    <property type="entry name" value="Dipeptidyl peptidase 7"/>
    <property type="match status" value="1"/>
</dbReference>
<comment type="caution">
    <text evidence="7">The sequence shown here is derived from an EMBL/GenBank/DDBJ whole genome shotgun (WGS) entry which is preliminary data.</text>
</comment>
<dbReference type="InterPro" id="IPR029058">
    <property type="entry name" value="AB_hydrolase_fold"/>
</dbReference>
<keyword evidence="4" id="KW-0378">Hydrolase</keyword>
<dbReference type="GO" id="GO:0008239">
    <property type="term" value="F:dipeptidyl-peptidase activity"/>
    <property type="evidence" value="ECO:0007669"/>
    <property type="project" value="TreeGrafter"/>
</dbReference>
<dbReference type="GO" id="GO:0006508">
    <property type="term" value="P:proteolysis"/>
    <property type="evidence" value="ECO:0007669"/>
    <property type="project" value="UniProtKB-KW"/>
</dbReference>
<evidence type="ECO:0000313" key="7">
    <source>
        <dbReference type="EMBL" id="OAE20451.1"/>
    </source>
</evidence>
<evidence type="ECO:0000256" key="5">
    <source>
        <dbReference type="ARBA" id="ARBA00023180"/>
    </source>
</evidence>
<evidence type="ECO:0000313" key="8">
    <source>
        <dbReference type="Proteomes" id="UP000077202"/>
    </source>
</evidence>
<dbReference type="InterPro" id="IPR042269">
    <property type="entry name" value="Ser_carbopepase_S28_SKS"/>
</dbReference>
<keyword evidence="8" id="KW-1185">Reference proteome</keyword>
<dbReference type="SUPFAM" id="SSF53474">
    <property type="entry name" value="alpha/beta-Hydrolases"/>
    <property type="match status" value="1"/>
</dbReference>
<protein>
    <recommendedName>
        <fullName evidence="9">Lysosomal Pro-X carboxypeptidase</fullName>
    </recommendedName>
</protein>
<organism evidence="7 8">
    <name type="scientific">Marchantia polymorpha subsp. ruderalis</name>
    <dbReference type="NCBI Taxonomy" id="1480154"/>
    <lineage>
        <taxon>Eukaryota</taxon>
        <taxon>Viridiplantae</taxon>
        <taxon>Streptophyta</taxon>
        <taxon>Embryophyta</taxon>
        <taxon>Marchantiophyta</taxon>
        <taxon>Marchantiopsida</taxon>
        <taxon>Marchantiidae</taxon>
        <taxon>Marchantiales</taxon>
        <taxon>Marchantiaceae</taxon>
        <taxon>Marchantia</taxon>
    </lineage>
</organism>
<keyword evidence="2" id="KW-0645">Protease</keyword>
<evidence type="ECO:0000256" key="2">
    <source>
        <dbReference type="ARBA" id="ARBA00022670"/>
    </source>
</evidence>
<name>A0A176VJF0_MARPO</name>
<dbReference type="EMBL" id="LVLJ01003604">
    <property type="protein sequence ID" value="OAE20451.1"/>
    <property type="molecule type" value="Genomic_DNA"/>
</dbReference>
<dbReference type="InterPro" id="IPR008758">
    <property type="entry name" value="Peptidase_S28"/>
</dbReference>
<gene>
    <name evidence="7" type="ORF">AXG93_4698s1010</name>
</gene>
<keyword evidence="3" id="KW-0732">Signal</keyword>
<dbReference type="Gene3D" id="3.40.50.1820">
    <property type="entry name" value="alpha/beta hydrolase"/>
    <property type="match status" value="1"/>
</dbReference>
<dbReference type="Pfam" id="PF05577">
    <property type="entry name" value="Peptidase_S28"/>
    <property type="match status" value="1"/>
</dbReference>
<dbReference type="Gene3D" id="1.20.120.980">
    <property type="entry name" value="Serine carboxypeptidase S28, SKS domain"/>
    <property type="match status" value="1"/>
</dbReference>
<evidence type="ECO:0000256" key="4">
    <source>
        <dbReference type="ARBA" id="ARBA00022801"/>
    </source>
</evidence>
<reference evidence="7" key="1">
    <citation type="submission" date="2016-03" db="EMBL/GenBank/DDBJ databases">
        <title>Mechanisms controlling the formation of the plant cell surface in tip-growing cells are functionally conserved among land plants.</title>
        <authorList>
            <person name="Honkanen S."/>
            <person name="Jones V.A."/>
            <person name="Morieri G."/>
            <person name="Champion C."/>
            <person name="Hetherington A.J."/>
            <person name="Kelly S."/>
            <person name="Saint-Marcoux D."/>
            <person name="Proust H."/>
            <person name="Prescott H."/>
            <person name="Dolan L."/>
        </authorList>
    </citation>
    <scope>NUCLEOTIDE SEQUENCE [LARGE SCALE GENOMIC DNA]</scope>
    <source>
        <tissue evidence="7">Whole gametophyte</tissue>
    </source>
</reference>
<evidence type="ECO:0000256" key="1">
    <source>
        <dbReference type="ARBA" id="ARBA00011079"/>
    </source>
</evidence>
<dbReference type="GO" id="GO:0070008">
    <property type="term" value="F:serine-type exopeptidase activity"/>
    <property type="evidence" value="ECO:0007669"/>
    <property type="project" value="InterPro"/>
</dbReference>
<dbReference type="PANTHER" id="PTHR11010:SF38">
    <property type="entry name" value="LYSOSOMAL PRO-X CARBOXYPEPTIDASE"/>
    <property type="match status" value="1"/>
</dbReference>
<keyword evidence="5" id="KW-0325">Glycoprotein</keyword>
<dbReference type="AlphaFoldDB" id="A0A176VJF0"/>
<evidence type="ECO:0008006" key="9">
    <source>
        <dbReference type="Google" id="ProtNLM"/>
    </source>
</evidence>
<dbReference type="Proteomes" id="UP000077202">
    <property type="component" value="Unassembled WGS sequence"/>
</dbReference>
<feature type="region of interest" description="Disordered" evidence="6">
    <location>
        <begin position="239"/>
        <end position="259"/>
    </location>
</feature>
<dbReference type="PANTHER" id="PTHR11010">
    <property type="entry name" value="PROTEASE S28 PRO-X CARBOXYPEPTIDASE-RELATED"/>
    <property type="match status" value="1"/>
</dbReference>
<evidence type="ECO:0000256" key="3">
    <source>
        <dbReference type="ARBA" id="ARBA00022729"/>
    </source>
</evidence>
<proteinExistence type="inferred from homology"/>
<accession>A0A176VJF0</accession>
<evidence type="ECO:0000256" key="6">
    <source>
        <dbReference type="SAM" id="MobiDB-lite"/>
    </source>
</evidence>
<sequence>MVILKVKDMLDIHKLGCQFQSIRDADTSPTGPRPTTDAAKSIFELKRWAPTATNIRGTQVHHVQQMSEGVVLEHVRVPEHISVAVYHWDSYNLTIYFRGQRVWNAIMEYLMGIGMAEAEKSSYPSSLEIRQLYGRCWLLSRHVSCQPVTAMSAVTLSPGPVTGREWFLLKTLYHASIRHYTYYNQTWISTREQMGNLVAPKSADPTGTWTRCTQDLGSCSSEQLGVLEGRNVEEKAYRADTGKRSRVNEEERNVHRPTGRESGRILSCLSFGHRWRESVSQISSSTKAWVLKDPNVDSFEDERAMAQTELALPSGRLQRCALAVLLLFLGNVACGAEALRRPPSLRSRPRPAQIRVGGATWTQSYSWETRWYEQRLDHFSSRNATFQQKFLLRAQEWGGAESKAPIFLYCGNEGNIEWFAENTGFLFDIAPRYKALLVFPEHRYYGESMPFGSQQAAYKDADSLAYLNTEQALGDFVTLITDLKRNLSAEACPVVLFGGSYGGMLAAWMRLKYPHIAIGALSSSAPILQFEDVASPYSFTDTVSANFKAASESCYQTIRDSWTLMERLGSTKEGLRKLSSQFHMCTDLHDSGELGAWTDNAYAYVSMVNYPYPSSFLQNLPAYPINEMCKAMDSIPESDAMARIFAAMDVYYNYTGDLACFDIYDDPHGMSGWDWQACTEMVMPQSNRNTSMYLPFEWNFEDFAYWCEKNYGVRPRSHWIVEEFGGHDIEAVLKRFGSNIVFSNGLVDPWSGGGVLKNISDSIVALVTAEGAHHLDLRAIQPEVDPQWLVDQRNAELQHIDRWLLEFYADRDDGHAEQA</sequence>
<comment type="similarity">
    <text evidence="1">Belongs to the peptidase S28 family.</text>
</comment>